<feature type="non-terminal residue" evidence="7">
    <location>
        <position position="1"/>
    </location>
</feature>
<evidence type="ECO:0000313" key="8">
    <source>
        <dbReference type="Proteomes" id="UP001432322"/>
    </source>
</evidence>
<gene>
    <name evidence="7" type="ORF">PFISCL1PPCAC_5586</name>
</gene>
<dbReference type="HAMAP" id="MF_00045">
    <property type="entry name" value="Oligoribonuclease"/>
    <property type="match status" value="1"/>
</dbReference>
<evidence type="ECO:0000259" key="6">
    <source>
        <dbReference type="SMART" id="SM00479"/>
    </source>
</evidence>
<dbReference type="InterPro" id="IPR013520">
    <property type="entry name" value="Ribonucl_H"/>
</dbReference>
<evidence type="ECO:0000256" key="4">
    <source>
        <dbReference type="ARBA" id="ARBA00022839"/>
    </source>
</evidence>
<proteinExistence type="inferred from homology"/>
<accession>A0AAV5V8Q7</accession>
<comment type="similarity">
    <text evidence="1">Belongs to the oligoribonuclease family.</text>
</comment>
<dbReference type="GO" id="GO:0003676">
    <property type="term" value="F:nucleic acid binding"/>
    <property type="evidence" value="ECO:0007669"/>
    <property type="project" value="InterPro"/>
</dbReference>
<dbReference type="Gene3D" id="3.30.420.10">
    <property type="entry name" value="Ribonuclease H-like superfamily/Ribonuclease H"/>
    <property type="match status" value="1"/>
</dbReference>
<evidence type="ECO:0000256" key="1">
    <source>
        <dbReference type="ARBA" id="ARBA00009921"/>
    </source>
</evidence>
<reference evidence="7" key="1">
    <citation type="submission" date="2023-10" db="EMBL/GenBank/DDBJ databases">
        <title>Genome assembly of Pristionchus species.</title>
        <authorList>
            <person name="Yoshida K."/>
            <person name="Sommer R.J."/>
        </authorList>
    </citation>
    <scope>NUCLEOTIDE SEQUENCE</scope>
    <source>
        <strain evidence="7">RS5133</strain>
    </source>
</reference>
<dbReference type="GO" id="GO:0000175">
    <property type="term" value="F:3'-5'-RNA exonuclease activity"/>
    <property type="evidence" value="ECO:0007669"/>
    <property type="project" value="InterPro"/>
</dbReference>
<dbReference type="PANTHER" id="PTHR11046">
    <property type="entry name" value="OLIGORIBONUCLEASE, MITOCHONDRIAL"/>
    <property type="match status" value="1"/>
</dbReference>
<keyword evidence="2" id="KW-0540">Nuclease</keyword>
<dbReference type="NCBIfam" id="NF003765">
    <property type="entry name" value="PRK05359.1"/>
    <property type="match status" value="1"/>
</dbReference>
<feature type="domain" description="Exonuclease" evidence="6">
    <location>
        <begin position="59"/>
        <end position="233"/>
    </location>
</feature>
<dbReference type="Pfam" id="PF00929">
    <property type="entry name" value="RNase_T"/>
    <property type="match status" value="1"/>
</dbReference>
<sequence length="233" mass="26704">SSLAFRRASSSLVWCSRRITTLPTVSPKLATVPALPYSRAVLQSRGFCSEMMANPMSHRIVWMDCEMTGLEVETQTLVEIAVIVTDAQLNIVAEGPDIVIHQDDETLSKMNDWCKETFAKNGLTQRIRDSTVNMKEAEDKVLEFLKTHVMKGKSPLAGNTIYMDRLFIRKYMPRIDEFLHYRLIDVSTIKELSYRWYPSAVASAPAKAMTHRALDDIRESIDELKHYRKNIFK</sequence>
<keyword evidence="8" id="KW-1185">Reference proteome</keyword>
<protein>
    <recommendedName>
        <fullName evidence="5">Probable oligoribonuclease</fullName>
    </recommendedName>
</protein>
<dbReference type="FunFam" id="3.30.420.10:FF:000003">
    <property type="entry name" value="Oligoribonuclease"/>
    <property type="match status" value="1"/>
</dbReference>
<dbReference type="SUPFAM" id="SSF53098">
    <property type="entry name" value="Ribonuclease H-like"/>
    <property type="match status" value="1"/>
</dbReference>
<dbReference type="InterPro" id="IPR012337">
    <property type="entry name" value="RNaseH-like_sf"/>
</dbReference>
<name>A0AAV5V8Q7_9BILA</name>
<dbReference type="AlphaFoldDB" id="A0AAV5V8Q7"/>
<dbReference type="Proteomes" id="UP001432322">
    <property type="component" value="Unassembled WGS sequence"/>
</dbReference>
<evidence type="ECO:0000256" key="5">
    <source>
        <dbReference type="ARBA" id="ARBA00072681"/>
    </source>
</evidence>
<evidence type="ECO:0000256" key="2">
    <source>
        <dbReference type="ARBA" id="ARBA00022722"/>
    </source>
</evidence>
<dbReference type="CDD" id="cd06135">
    <property type="entry name" value="Orn"/>
    <property type="match status" value="1"/>
</dbReference>
<evidence type="ECO:0000313" key="7">
    <source>
        <dbReference type="EMBL" id="GMT14289.1"/>
    </source>
</evidence>
<evidence type="ECO:0000256" key="3">
    <source>
        <dbReference type="ARBA" id="ARBA00022801"/>
    </source>
</evidence>
<dbReference type="EMBL" id="BTSY01000002">
    <property type="protein sequence ID" value="GMT14289.1"/>
    <property type="molecule type" value="Genomic_DNA"/>
</dbReference>
<keyword evidence="3" id="KW-0378">Hydrolase</keyword>
<dbReference type="SMART" id="SM00479">
    <property type="entry name" value="EXOIII"/>
    <property type="match status" value="1"/>
</dbReference>
<dbReference type="InterPro" id="IPR022894">
    <property type="entry name" value="Oligoribonuclease"/>
</dbReference>
<comment type="caution">
    <text evidence="7">The sequence shown here is derived from an EMBL/GenBank/DDBJ whole genome shotgun (WGS) entry which is preliminary data.</text>
</comment>
<dbReference type="PANTHER" id="PTHR11046:SF0">
    <property type="entry name" value="OLIGORIBONUCLEASE, MITOCHONDRIAL"/>
    <property type="match status" value="1"/>
</dbReference>
<dbReference type="InterPro" id="IPR036397">
    <property type="entry name" value="RNaseH_sf"/>
</dbReference>
<keyword evidence="4" id="KW-0269">Exonuclease</keyword>
<organism evidence="7 8">
    <name type="scientific">Pristionchus fissidentatus</name>
    <dbReference type="NCBI Taxonomy" id="1538716"/>
    <lineage>
        <taxon>Eukaryota</taxon>
        <taxon>Metazoa</taxon>
        <taxon>Ecdysozoa</taxon>
        <taxon>Nematoda</taxon>
        <taxon>Chromadorea</taxon>
        <taxon>Rhabditida</taxon>
        <taxon>Rhabditina</taxon>
        <taxon>Diplogasteromorpha</taxon>
        <taxon>Diplogasteroidea</taxon>
        <taxon>Neodiplogasteridae</taxon>
        <taxon>Pristionchus</taxon>
    </lineage>
</organism>